<gene>
    <name evidence="1" type="ORF">G7Y89_g9744</name>
</gene>
<evidence type="ECO:0000313" key="2">
    <source>
        <dbReference type="Proteomes" id="UP000566819"/>
    </source>
</evidence>
<dbReference type="OrthoDB" id="5358886at2759"/>
<dbReference type="Proteomes" id="UP000566819">
    <property type="component" value="Unassembled WGS sequence"/>
</dbReference>
<accession>A0A8H4RE37</accession>
<dbReference type="EMBL" id="JAAMPI010000816">
    <property type="protein sequence ID" value="KAF4628412.1"/>
    <property type="molecule type" value="Genomic_DNA"/>
</dbReference>
<dbReference type="AlphaFoldDB" id="A0A8H4RE37"/>
<sequence length="219" mass="24418">MSDHGYEPIYNPDDWPTTLKNLKCDTYNYCSCTEFPDGGGIEVNGIHNGSVNEAFCWRHAPAGTYLLTTAGCHLFEGDVKAPANKTNPDGTSSQVFFEDLLPWCGPTRPYLEYAASVGDVFDVYGTSQYNIPCFWKAPSKKASTIMSAAYFPHVYCWVEGDVYTNSSRWWESARLEYGEKCYFPDEYFRSAPSINMTGAGGPCDYGVNDPGWWEAALEG</sequence>
<evidence type="ECO:0000313" key="1">
    <source>
        <dbReference type="EMBL" id="KAF4628412.1"/>
    </source>
</evidence>
<comment type="caution">
    <text evidence="1">The sequence shown here is derived from an EMBL/GenBank/DDBJ whole genome shotgun (WGS) entry which is preliminary data.</text>
</comment>
<protein>
    <submittedName>
        <fullName evidence="1">Uncharacterized protein</fullName>
    </submittedName>
</protein>
<name>A0A8H4RE37_9HELO</name>
<organism evidence="1 2">
    <name type="scientific">Cudoniella acicularis</name>
    <dbReference type="NCBI Taxonomy" id="354080"/>
    <lineage>
        <taxon>Eukaryota</taxon>
        <taxon>Fungi</taxon>
        <taxon>Dikarya</taxon>
        <taxon>Ascomycota</taxon>
        <taxon>Pezizomycotina</taxon>
        <taxon>Leotiomycetes</taxon>
        <taxon>Helotiales</taxon>
        <taxon>Tricladiaceae</taxon>
        <taxon>Cudoniella</taxon>
    </lineage>
</organism>
<proteinExistence type="predicted"/>
<keyword evidence="2" id="KW-1185">Reference proteome</keyword>
<reference evidence="1 2" key="1">
    <citation type="submission" date="2020-03" db="EMBL/GenBank/DDBJ databases">
        <title>Draft Genome Sequence of Cudoniella acicularis.</title>
        <authorList>
            <person name="Buettner E."/>
            <person name="Kellner H."/>
        </authorList>
    </citation>
    <scope>NUCLEOTIDE SEQUENCE [LARGE SCALE GENOMIC DNA]</scope>
    <source>
        <strain evidence="1 2">DSM 108380</strain>
    </source>
</reference>